<dbReference type="Gene3D" id="3.40.710.10">
    <property type="entry name" value="DD-peptidase/beta-lactamase superfamily"/>
    <property type="match status" value="1"/>
</dbReference>
<dbReference type="SUPFAM" id="SSF56601">
    <property type="entry name" value="beta-lactamase/transpeptidase-like"/>
    <property type="match status" value="1"/>
</dbReference>
<keyword evidence="9" id="KW-0133">Cell shape</keyword>
<dbReference type="EMBL" id="FOGP01000002">
    <property type="protein sequence ID" value="SER39616.1"/>
    <property type="molecule type" value="Genomic_DNA"/>
</dbReference>
<dbReference type="InterPro" id="IPR001460">
    <property type="entry name" value="PCN-bd_Tpept"/>
</dbReference>
<evidence type="ECO:0000256" key="4">
    <source>
        <dbReference type="ARBA" id="ARBA00022475"/>
    </source>
</evidence>
<dbReference type="RefSeq" id="WP_091008177.1">
    <property type="nucleotide sequence ID" value="NZ_FOGP01000002.1"/>
</dbReference>
<evidence type="ECO:0000256" key="1">
    <source>
        <dbReference type="ARBA" id="ARBA00004167"/>
    </source>
</evidence>
<feature type="transmembrane region" description="Helical" evidence="14">
    <location>
        <begin position="6"/>
        <end position="25"/>
    </location>
</feature>
<gene>
    <name evidence="17" type="ORF">SAMN05216446_0595</name>
</gene>
<accession>A0A1H9NUF8</accession>
<keyword evidence="12 14" id="KW-0472">Membrane</keyword>
<dbReference type="Pfam" id="PF03717">
    <property type="entry name" value="PBP_dimer"/>
    <property type="match status" value="1"/>
</dbReference>
<evidence type="ECO:0000256" key="9">
    <source>
        <dbReference type="ARBA" id="ARBA00022960"/>
    </source>
</evidence>
<evidence type="ECO:0000256" key="3">
    <source>
        <dbReference type="ARBA" id="ARBA00007171"/>
    </source>
</evidence>
<proteinExistence type="inferred from homology"/>
<evidence type="ECO:0000256" key="2">
    <source>
        <dbReference type="ARBA" id="ARBA00004236"/>
    </source>
</evidence>
<sequence length="676" mass="71638">MSPIIVIIIVLAVILVALIAIFLLFGRGGSRFTFDIGGAAPTAAGGSDMSTETGFKTRLFGLDVFAGSIIAVLLGKLWTMQLVSSDEYSAQAESNRTRTISVDAPRGRILDRNGVELVNNRASLTVAAKSDVVQDEVEMQLLGNLIGMPKMAVKRKIENSSDGAQSLRTVAVDVSRRVVAYIGEHPYVFEGVSVEQKTQRHYPQGNLAAHVLGYVGTVSSEQLDASKKSDSEAAISYSSGDIVGQAGVEYQYESVLQGVKGEQTVYVDASGAVLSYSGSVEARSGSDIVLTLDSKIQSAAEESLQSWIKKRHESGAPDCYGGAAIAMDVTNGEVLAMASAPTFSPSVFVGGVSSDDWNQLSSESAHNPLLNRAVSGQYPSASTIKPLSTFAALDYGIANTGSTYNCTGYWTGFGSGFGQYCWQRSGHGLMTLQTGITFSCDVVFYEIGKGFFYSDTPNGLQDTFRKWGLGSKSGIDLPAEASGRVPDADWKWNYFTSSDDTARSWQGGDNTNLVIGQGDILVTPLQMLCAYAGIATGGTIWRPHVLKGVKAAVGDGSSVDYKTEVARTADEDSSYMDLVHRGLVGVVYEESESQAVHFTNMSVKVAGKTGSAQTSTEQPTGWFIAYAPADDPKYVVGCVMESSGFGSEGALYVVRDILGALYDQPDTAAATGGSAD</sequence>
<evidence type="ECO:0000256" key="10">
    <source>
        <dbReference type="ARBA" id="ARBA00022984"/>
    </source>
</evidence>
<keyword evidence="7 14" id="KW-0812">Transmembrane</keyword>
<dbReference type="GO" id="GO:0008658">
    <property type="term" value="F:penicillin binding"/>
    <property type="evidence" value="ECO:0007669"/>
    <property type="project" value="InterPro"/>
</dbReference>
<dbReference type="GO" id="GO:0071555">
    <property type="term" value="P:cell wall organization"/>
    <property type="evidence" value="ECO:0007669"/>
    <property type="project" value="UniProtKB-KW"/>
</dbReference>
<dbReference type="GO" id="GO:0008360">
    <property type="term" value="P:regulation of cell shape"/>
    <property type="evidence" value="ECO:0007669"/>
    <property type="project" value="UniProtKB-KW"/>
</dbReference>
<reference evidence="18" key="1">
    <citation type="submission" date="2016-10" db="EMBL/GenBank/DDBJ databases">
        <authorList>
            <person name="Varghese N."/>
            <person name="Submissions S."/>
        </authorList>
    </citation>
    <scope>NUCLEOTIDE SEQUENCE [LARGE SCALE GENOMIC DNA]</scope>
    <source>
        <strain evidence="18">KHGC19</strain>
    </source>
</reference>
<dbReference type="SUPFAM" id="SSF56519">
    <property type="entry name" value="Penicillin binding protein dimerisation domain"/>
    <property type="match status" value="1"/>
</dbReference>
<evidence type="ECO:0000256" key="12">
    <source>
        <dbReference type="ARBA" id="ARBA00023136"/>
    </source>
</evidence>
<keyword evidence="8" id="KW-0378">Hydrolase</keyword>
<dbReference type="InterPro" id="IPR017790">
    <property type="entry name" value="Penicillin-binding_protein_2"/>
</dbReference>
<evidence type="ECO:0000256" key="13">
    <source>
        <dbReference type="ARBA" id="ARBA00023316"/>
    </source>
</evidence>
<feature type="domain" description="Penicillin-binding protein dimerisation" evidence="16">
    <location>
        <begin position="102"/>
        <end position="274"/>
    </location>
</feature>
<comment type="similarity">
    <text evidence="3">Belongs to the transpeptidase family.</text>
</comment>
<keyword evidence="10" id="KW-0573">Peptidoglycan synthesis</keyword>
<dbReference type="InterPro" id="IPR036138">
    <property type="entry name" value="PBP_dimer_sf"/>
</dbReference>
<feature type="transmembrane region" description="Helical" evidence="14">
    <location>
        <begin position="59"/>
        <end position="78"/>
    </location>
</feature>
<dbReference type="GO" id="GO:0009002">
    <property type="term" value="F:serine-type D-Ala-D-Ala carboxypeptidase activity"/>
    <property type="evidence" value="ECO:0007669"/>
    <property type="project" value="InterPro"/>
</dbReference>
<keyword evidence="4" id="KW-1003">Cell membrane</keyword>
<feature type="domain" description="Penicillin-binding protein transpeptidase" evidence="15">
    <location>
        <begin position="322"/>
        <end position="657"/>
    </location>
</feature>
<comment type="subcellular location">
    <subcellularLocation>
        <location evidence="2">Cell membrane</location>
    </subcellularLocation>
    <subcellularLocation>
        <location evidence="1">Membrane</location>
        <topology evidence="1">Single-pass membrane protein</topology>
    </subcellularLocation>
</comment>
<evidence type="ECO:0000256" key="14">
    <source>
        <dbReference type="SAM" id="Phobius"/>
    </source>
</evidence>
<evidence type="ECO:0000313" key="17">
    <source>
        <dbReference type="EMBL" id="SER39616.1"/>
    </source>
</evidence>
<dbReference type="GO" id="GO:0006508">
    <property type="term" value="P:proteolysis"/>
    <property type="evidence" value="ECO:0007669"/>
    <property type="project" value="UniProtKB-KW"/>
</dbReference>
<dbReference type="InterPro" id="IPR005311">
    <property type="entry name" value="PBP_dimer"/>
</dbReference>
<dbReference type="AlphaFoldDB" id="A0A1H9NUF8"/>
<dbReference type="GO" id="GO:0071972">
    <property type="term" value="F:peptidoglycan L,D-transpeptidase activity"/>
    <property type="evidence" value="ECO:0007669"/>
    <property type="project" value="TreeGrafter"/>
</dbReference>
<dbReference type="GO" id="GO:0009252">
    <property type="term" value="P:peptidoglycan biosynthetic process"/>
    <property type="evidence" value="ECO:0007669"/>
    <property type="project" value="UniProtKB-KW"/>
</dbReference>
<evidence type="ECO:0000256" key="11">
    <source>
        <dbReference type="ARBA" id="ARBA00022989"/>
    </source>
</evidence>
<dbReference type="Gene3D" id="3.30.1390.30">
    <property type="entry name" value="Penicillin-binding protein 2a, domain 3"/>
    <property type="match status" value="1"/>
</dbReference>
<dbReference type="InterPro" id="IPR050515">
    <property type="entry name" value="Beta-lactam/transpept"/>
</dbReference>
<dbReference type="NCBIfam" id="TIGR03423">
    <property type="entry name" value="pbp2_mrdA"/>
    <property type="match status" value="1"/>
</dbReference>
<dbReference type="Gene3D" id="3.90.1310.10">
    <property type="entry name" value="Penicillin-binding protein 2a (Domain 2)"/>
    <property type="match status" value="1"/>
</dbReference>
<keyword evidence="13" id="KW-0961">Cell wall biogenesis/degradation</keyword>
<evidence type="ECO:0000256" key="8">
    <source>
        <dbReference type="ARBA" id="ARBA00022801"/>
    </source>
</evidence>
<dbReference type="Proteomes" id="UP000199128">
    <property type="component" value="Unassembled WGS sequence"/>
</dbReference>
<dbReference type="InterPro" id="IPR012338">
    <property type="entry name" value="Beta-lactam/transpept-like"/>
</dbReference>
<dbReference type="PANTHER" id="PTHR30627:SF2">
    <property type="entry name" value="PEPTIDOGLYCAN D,D-TRANSPEPTIDASE MRDA"/>
    <property type="match status" value="1"/>
</dbReference>
<evidence type="ECO:0000259" key="15">
    <source>
        <dbReference type="Pfam" id="PF00905"/>
    </source>
</evidence>
<evidence type="ECO:0000313" key="18">
    <source>
        <dbReference type="Proteomes" id="UP000199128"/>
    </source>
</evidence>
<dbReference type="GO" id="GO:0005886">
    <property type="term" value="C:plasma membrane"/>
    <property type="evidence" value="ECO:0007669"/>
    <property type="project" value="UniProtKB-SubCell"/>
</dbReference>
<protein>
    <submittedName>
        <fullName evidence="17">Penicillin-binding protein 2</fullName>
    </submittedName>
</protein>
<evidence type="ECO:0000256" key="5">
    <source>
        <dbReference type="ARBA" id="ARBA00022519"/>
    </source>
</evidence>
<evidence type="ECO:0000256" key="7">
    <source>
        <dbReference type="ARBA" id="ARBA00022692"/>
    </source>
</evidence>
<name>A0A1H9NUF8_9ACTN</name>
<evidence type="ECO:0000256" key="6">
    <source>
        <dbReference type="ARBA" id="ARBA00022670"/>
    </source>
</evidence>
<keyword evidence="5" id="KW-0997">Cell inner membrane</keyword>
<evidence type="ECO:0000259" key="16">
    <source>
        <dbReference type="Pfam" id="PF03717"/>
    </source>
</evidence>
<organism evidence="17 18">
    <name type="scientific">Parafannyhessea umbonata</name>
    <dbReference type="NCBI Taxonomy" id="604330"/>
    <lineage>
        <taxon>Bacteria</taxon>
        <taxon>Bacillati</taxon>
        <taxon>Actinomycetota</taxon>
        <taxon>Coriobacteriia</taxon>
        <taxon>Coriobacteriales</taxon>
        <taxon>Atopobiaceae</taxon>
        <taxon>Parafannyhessea</taxon>
    </lineage>
</organism>
<dbReference type="Pfam" id="PF00905">
    <property type="entry name" value="Transpeptidase"/>
    <property type="match status" value="1"/>
</dbReference>
<dbReference type="PANTHER" id="PTHR30627">
    <property type="entry name" value="PEPTIDOGLYCAN D,D-TRANSPEPTIDASE"/>
    <property type="match status" value="1"/>
</dbReference>
<keyword evidence="11 14" id="KW-1133">Transmembrane helix</keyword>
<keyword evidence="6" id="KW-0645">Protease</keyword>